<dbReference type="Proteomes" id="UP000295510">
    <property type="component" value="Unassembled WGS sequence"/>
</dbReference>
<name>A0A4R6UDM0_9BURK</name>
<gene>
    <name evidence="1" type="ORF">DFR43_102173</name>
</gene>
<sequence>MSPSGAPDTAPTWWLLGPGADCLAAELPSPWPTRIRPWTQFDLPSADIALQATPNPTALRMAVLATDGRTLPADEALWRAWLCAHGLPHHVLHPVGGCHRQPLRRLLGIDEAPAPKPQTTARWHCESCSDPDGEHRLFRRLLAGRPA</sequence>
<keyword evidence="2" id="KW-1185">Reference proteome</keyword>
<accession>A0A4R6UDM0</accession>
<proteinExistence type="predicted"/>
<dbReference type="EMBL" id="SNYL01000002">
    <property type="protein sequence ID" value="TDQ44830.1"/>
    <property type="molecule type" value="Genomic_DNA"/>
</dbReference>
<organism evidence="1 2">
    <name type="scientific">Tepidicella xavieri</name>
    <dbReference type="NCBI Taxonomy" id="360241"/>
    <lineage>
        <taxon>Bacteria</taxon>
        <taxon>Pseudomonadati</taxon>
        <taxon>Pseudomonadota</taxon>
        <taxon>Betaproteobacteria</taxon>
        <taxon>Burkholderiales</taxon>
        <taxon>Tepidicella</taxon>
    </lineage>
</organism>
<dbReference type="RefSeq" id="WP_133595748.1">
    <property type="nucleotide sequence ID" value="NZ_SNYL01000002.1"/>
</dbReference>
<comment type="caution">
    <text evidence="1">The sequence shown here is derived from an EMBL/GenBank/DDBJ whole genome shotgun (WGS) entry which is preliminary data.</text>
</comment>
<reference evidence="1 2" key="1">
    <citation type="submission" date="2019-03" db="EMBL/GenBank/DDBJ databases">
        <title>Genomic Encyclopedia of Type Strains, Phase IV (KMG-IV): sequencing the most valuable type-strain genomes for metagenomic binning, comparative biology and taxonomic classification.</title>
        <authorList>
            <person name="Goeker M."/>
        </authorList>
    </citation>
    <scope>NUCLEOTIDE SEQUENCE [LARGE SCALE GENOMIC DNA]</scope>
    <source>
        <strain evidence="1 2">DSM 19605</strain>
    </source>
</reference>
<dbReference type="AlphaFoldDB" id="A0A4R6UDM0"/>
<evidence type="ECO:0000313" key="2">
    <source>
        <dbReference type="Proteomes" id="UP000295510"/>
    </source>
</evidence>
<evidence type="ECO:0000313" key="1">
    <source>
        <dbReference type="EMBL" id="TDQ44830.1"/>
    </source>
</evidence>
<dbReference type="OrthoDB" id="9151999at2"/>
<protein>
    <submittedName>
        <fullName evidence="1">Uncharacterized protein</fullName>
    </submittedName>
</protein>